<feature type="compositionally biased region" description="Polar residues" evidence="1">
    <location>
        <begin position="1"/>
        <end position="10"/>
    </location>
</feature>
<feature type="region of interest" description="Disordered" evidence="1">
    <location>
        <begin position="1"/>
        <end position="35"/>
    </location>
</feature>
<comment type="caution">
    <text evidence="3">The sequence shown here is derived from an EMBL/GenBank/DDBJ whole genome shotgun (WGS) entry which is preliminary data.</text>
</comment>
<feature type="compositionally biased region" description="Polar residues" evidence="1">
    <location>
        <begin position="22"/>
        <end position="33"/>
    </location>
</feature>
<dbReference type="InterPro" id="IPR029472">
    <property type="entry name" value="Copia-like_N"/>
</dbReference>
<dbReference type="Pfam" id="PF14244">
    <property type="entry name" value="Retrotran_gag_3"/>
    <property type="match status" value="1"/>
</dbReference>
<evidence type="ECO:0000256" key="1">
    <source>
        <dbReference type="SAM" id="MobiDB-lite"/>
    </source>
</evidence>
<feature type="region of interest" description="Disordered" evidence="1">
    <location>
        <begin position="92"/>
        <end position="125"/>
    </location>
</feature>
<protein>
    <recommendedName>
        <fullName evidence="2">Retrotransposon Copia-like N-terminal domain-containing protein</fullName>
    </recommendedName>
</protein>
<sequence>MSTGDSQTPQRGERHTGAEHLSSPQVTNGASQQGVHFGSGGFSNVSFGNTLTQPFSIKLDRNNYTLWRNLVSTIIRGHRLEGYVNGTKPCPTEFVGAPGNGENTPADSNHSQQSQATSPCDMPRSSHTDQNFDFLAIYDDCCGRVSELDKFLGTNGSRDNLDSSFAGVDDLFVVADGLIVYWCGRSLEKMPRLGEAVIAVEFTEVKINGFKKVVIESDSVLGVKGFQVGSIPFEWGSFLFFMDCINCFKDYEFVTVVSILRLSNLVVNFLSRWAREEKLMSLRCLREVAPVNIYLIFALE</sequence>
<reference evidence="3 4" key="1">
    <citation type="journal article" date="2020" name="bioRxiv">
        <title>Sequence and annotation of 42 cannabis genomes reveals extensive copy number variation in cannabinoid synthesis and pathogen resistance genes.</title>
        <authorList>
            <person name="Mckernan K.J."/>
            <person name="Helbert Y."/>
            <person name="Kane L.T."/>
            <person name="Ebling H."/>
            <person name="Zhang L."/>
            <person name="Liu B."/>
            <person name="Eaton Z."/>
            <person name="Mclaughlin S."/>
            <person name="Kingan S."/>
            <person name="Baybayan P."/>
            <person name="Concepcion G."/>
            <person name="Jordan M."/>
            <person name="Riva A."/>
            <person name="Barbazuk W."/>
            <person name="Harkins T."/>
        </authorList>
    </citation>
    <scope>NUCLEOTIDE SEQUENCE [LARGE SCALE GENOMIC DNA]</scope>
    <source>
        <strain evidence="4">cv. Jamaican Lion 4</strain>
        <tissue evidence="3">Leaf</tissue>
    </source>
</reference>
<dbReference type="AlphaFoldDB" id="A0A7J6FK20"/>
<evidence type="ECO:0000313" key="3">
    <source>
        <dbReference type="EMBL" id="KAF4370977.1"/>
    </source>
</evidence>
<dbReference type="EMBL" id="JAATIP010000114">
    <property type="protein sequence ID" value="KAF4370977.1"/>
    <property type="molecule type" value="Genomic_DNA"/>
</dbReference>
<proteinExistence type="predicted"/>
<feature type="domain" description="Retrotransposon Copia-like N-terminal" evidence="2">
    <location>
        <begin position="56"/>
        <end position="91"/>
    </location>
</feature>
<dbReference type="Proteomes" id="UP000525078">
    <property type="component" value="Unassembled WGS sequence"/>
</dbReference>
<name>A0A7J6FK20_CANSA</name>
<feature type="compositionally biased region" description="Polar residues" evidence="1">
    <location>
        <begin position="101"/>
        <end position="118"/>
    </location>
</feature>
<organism evidence="3 4">
    <name type="scientific">Cannabis sativa</name>
    <name type="common">Hemp</name>
    <name type="synonym">Marijuana</name>
    <dbReference type="NCBI Taxonomy" id="3483"/>
    <lineage>
        <taxon>Eukaryota</taxon>
        <taxon>Viridiplantae</taxon>
        <taxon>Streptophyta</taxon>
        <taxon>Embryophyta</taxon>
        <taxon>Tracheophyta</taxon>
        <taxon>Spermatophyta</taxon>
        <taxon>Magnoliopsida</taxon>
        <taxon>eudicotyledons</taxon>
        <taxon>Gunneridae</taxon>
        <taxon>Pentapetalae</taxon>
        <taxon>rosids</taxon>
        <taxon>fabids</taxon>
        <taxon>Rosales</taxon>
        <taxon>Cannabaceae</taxon>
        <taxon>Cannabis</taxon>
    </lineage>
</organism>
<evidence type="ECO:0000313" key="4">
    <source>
        <dbReference type="Proteomes" id="UP000525078"/>
    </source>
</evidence>
<gene>
    <name evidence="3" type="ORF">F8388_002870</name>
</gene>
<evidence type="ECO:0000259" key="2">
    <source>
        <dbReference type="Pfam" id="PF14244"/>
    </source>
</evidence>
<accession>A0A7J6FK20</accession>